<dbReference type="Proteomes" id="UP001295423">
    <property type="component" value="Unassembled WGS sequence"/>
</dbReference>
<name>A0AAD2FZA6_9STRA</name>
<dbReference type="EMBL" id="CAKOGP040001964">
    <property type="protein sequence ID" value="CAJ1958052.1"/>
    <property type="molecule type" value="Genomic_DNA"/>
</dbReference>
<comment type="caution">
    <text evidence="4">The sequence shown here is derived from an EMBL/GenBank/DDBJ whole genome shotgun (WGS) entry which is preliminary data.</text>
</comment>
<sequence length="203" mass="23000">MRAPSINSVLGEKLLDDSYPDGRVYCWAALPHGLIAKEAKVKISNDQKKVYLLMETSSITTNSIMGRTTLGKNNIHKMLLNKVLQEAKEQSAKEMEKISDDIAMPPGYRAECLFHLPYRVHRYFIDAEGERSKKIYFSPTSMRFWLQKSDTTAYCSAATPDDTMPDAPDPMQVDPKQVNTSEKKGLDPQIAEQIKAEAKKWKN</sequence>
<evidence type="ECO:0000313" key="5">
    <source>
        <dbReference type="Proteomes" id="UP001295423"/>
    </source>
</evidence>
<evidence type="ECO:0000313" key="4">
    <source>
        <dbReference type="EMBL" id="CAJ1958056.1"/>
    </source>
</evidence>
<feature type="region of interest" description="Disordered" evidence="1">
    <location>
        <begin position="158"/>
        <end position="189"/>
    </location>
</feature>
<evidence type="ECO:0000313" key="3">
    <source>
        <dbReference type="EMBL" id="CAJ1958054.1"/>
    </source>
</evidence>
<feature type="compositionally biased region" description="Low complexity" evidence="1">
    <location>
        <begin position="158"/>
        <end position="171"/>
    </location>
</feature>
<dbReference type="EMBL" id="CAKOGP040001964">
    <property type="protein sequence ID" value="CAJ1958056.1"/>
    <property type="molecule type" value="Genomic_DNA"/>
</dbReference>
<evidence type="ECO:0000313" key="2">
    <source>
        <dbReference type="EMBL" id="CAJ1958052.1"/>
    </source>
</evidence>
<dbReference type="AlphaFoldDB" id="A0AAD2FZA6"/>
<evidence type="ECO:0000256" key="1">
    <source>
        <dbReference type="SAM" id="MobiDB-lite"/>
    </source>
</evidence>
<keyword evidence="5" id="KW-1185">Reference proteome</keyword>
<protein>
    <submittedName>
        <fullName evidence="4">Uncharacterized protein</fullName>
    </submittedName>
</protein>
<reference evidence="4" key="1">
    <citation type="submission" date="2023-08" db="EMBL/GenBank/DDBJ databases">
        <authorList>
            <person name="Audoor S."/>
            <person name="Bilcke G."/>
        </authorList>
    </citation>
    <scope>NUCLEOTIDE SEQUENCE</scope>
</reference>
<accession>A0AAD2FZA6</accession>
<proteinExistence type="predicted"/>
<organism evidence="4 5">
    <name type="scientific">Cylindrotheca closterium</name>
    <dbReference type="NCBI Taxonomy" id="2856"/>
    <lineage>
        <taxon>Eukaryota</taxon>
        <taxon>Sar</taxon>
        <taxon>Stramenopiles</taxon>
        <taxon>Ochrophyta</taxon>
        <taxon>Bacillariophyta</taxon>
        <taxon>Bacillariophyceae</taxon>
        <taxon>Bacillariophycidae</taxon>
        <taxon>Bacillariales</taxon>
        <taxon>Bacillariaceae</taxon>
        <taxon>Cylindrotheca</taxon>
    </lineage>
</organism>
<gene>
    <name evidence="2" type="ORF">CYCCA115_LOCUS17006</name>
    <name evidence="3" type="ORF">CYCCA115_LOCUS17007</name>
    <name evidence="4" type="ORF">CYCCA115_LOCUS17008</name>
</gene>
<dbReference type="EMBL" id="CAKOGP040001964">
    <property type="protein sequence ID" value="CAJ1958054.1"/>
    <property type="molecule type" value="Genomic_DNA"/>
</dbReference>